<feature type="domain" description="G" evidence="3">
    <location>
        <begin position="14"/>
        <end position="128"/>
    </location>
</feature>
<evidence type="ECO:0000259" key="4">
    <source>
        <dbReference type="Pfam" id="PF18128"/>
    </source>
</evidence>
<dbReference type="Pfam" id="PF01926">
    <property type="entry name" value="MMR_HSR1"/>
    <property type="match status" value="1"/>
</dbReference>
<dbReference type="GO" id="GO:0030488">
    <property type="term" value="P:tRNA methylation"/>
    <property type="evidence" value="ECO:0007669"/>
    <property type="project" value="TreeGrafter"/>
</dbReference>
<dbReference type="InterPro" id="IPR023873">
    <property type="entry name" value="FeFe-hyd_GTPase_HydF"/>
</dbReference>
<keyword evidence="7" id="KW-1185">Reference proteome</keyword>
<dbReference type="InterPro" id="IPR005225">
    <property type="entry name" value="Small_GTP-bd"/>
</dbReference>
<proteinExistence type="predicted"/>
<sequence>MGMNNTPASDRVHIGFFGRRNAGKSSVLNAVTGQELAVVSDVRGTTTDPVFKSMELLPLGPVVMIDTPGIDDEGELGRLRVSKSFQALNKTDVAALVIDGSLGWSPEDEALWKRIQEKKIPCVVVCNKADLGKKNLVPLECPVLSVSALTGEGIHALKECLARLGKPEENSRRIAGDLIDPMDVVVLVVPIDSAAPKGRLILPQQQTIRDLLEVQAVTVVVKETELAKSLELLGKKPRLVITDSQAFAKVSEDTPEDIPLTSFSILFARYKGDLESVVKGVAALDSIKEGDKILIAEGCTHHRQCEDIGTVKLPGWIRRYTKAEPEFVFMSGTEFPDDLSPYKMIVHCGGCMLNQREMKYRMKRAADQGVPITNYGILIAYTQGILRRSVEPFPQIAAILRPDSKRLKK</sequence>
<dbReference type="Pfam" id="PF18128">
    <property type="entry name" value="HydF_dimer"/>
    <property type="match status" value="1"/>
</dbReference>
<protein>
    <submittedName>
        <fullName evidence="6">[FeFe] hydrogenase H-cluster maturation GTPase HydF</fullName>
    </submittedName>
</protein>
<dbReference type="CDD" id="cd00880">
    <property type="entry name" value="Era_like"/>
    <property type="match status" value="1"/>
</dbReference>
<keyword evidence="1" id="KW-0547">Nucleotide-binding</keyword>
<evidence type="ECO:0000313" key="6">
    <source>
        <dbReference type="EMBL" id="MSS38159.1"/>
    </source>
</evidence>
<feature type="domain" description="Hydrogen maturase F tetramerization" evidence="5">
    <location>
        <begin position="276"/>
        <end position="392"/>
    </location>
</feature>
<dbReference type="Gene3D" id="3.40.50.11410">
    <property type="match status" value="1"/>
</dbReference>
<dbReference type="Gene3D" id="3.40.50.300">
    <property type="entry name" value="P-loop containing nucleotide triphosphate hydrolases"/>
    <property type="match status" value="1"/>
</dbReference>
<dbReference type="GO" id="GO:0002098">
    <property type="term" value="P:tRNA wobble uridine modification"/>
    <property type="evidence" value="ECO:0007669"/>
    <property type="project" value="TreeGrafter"/>
</dbReference>
<accession>A0A7X2NNN5</accession>
<dbReference type="InterPro" id="IPR040644">
    <property type="entry name" value="HydF_tetramer"/>
</dbReference>
<comment type="caution">
    <text evidence="6">The sequence shown here is derived from an EMBL/GenBank/DDBJ whole genome shotgun (WGS) entry which is preliminary data.</text>
</comment>
<organism evidence="6 7">
    <name type="scientific">Clostridium porci</name>
    <dbReference type="NCBI Taxonomy" id="2605778"/>
    <lineage>
        <taxon>Bacteria</taxon>
        <taxon>Bacillati</taxon>
        <taxon>Bacillota</taxon>
        <taxon>Clostridia</taxon>
        <taxon>Eubacteriales</taxon>
        <taxon>Clostridiaceae</taxon>
        <taxon>Clostridium</taxon>
    </lineage>
</organism>
<dbReference type="PANTHER" id="PTHR42714">
    <property type="entry name" value="TRNA MODIFICATION GTPASE GTPBP3"/>
    <property type="match status" value="1"/>
</dbReference>
<dbReference type="RefSeq" id="WP_154473601.1">
    <property type="nucleotide sequence ID" value="NZ_VUMD01000019.1"/>
</dbReference>
<evidence type="ECO:0000313" key="7">
    <source>
        <dbReference type="Proteomes" id="UP000429958"/>
    </source>
</evidence>
<dbReference type="GO" id="GO:0005737">
    <property type="term" value="C:cytoplasm"/>
    <property type="evidence" value="ECO:0007669"/>
    <property type="project" value="TreeGrafter"/>
</dbReference>
<dbReference type="FunFam" id="3.40.50.11420:FF:000001">
    <property type="entry name" value="Hydrogenase maturation GTPase HydF"/>
    <property type="match status" value="1"/>
</dbReference>
<dbReference type="GO" id="GO:0005525">
    <property type="term" value="F:GTP binding"/>
    <property type="evidence" value="ECO:0007669"/>
    <property type="project" value="UniProtKB-KW"/>
</dbReference>
<dbReference type="Proteomes" id="UP000429958">
    <property type="component" value="Unassembled WGS sequence"/>
</dbReference>
<dbReference type="InterPro" id="IPR041606">
    <property type="entry name" value="HydF_dimer"/>
</dbReference>
<dbReference type="Gene3D" id="3.40.50.11420">
    <property type="match status" value="1"/>
</dbReference>
<reference evidence="6 7" key="1">
    <citation type="submission" date="2019-08" db="EMBL/GenBank/DDBJ databases">
        <title>In-depth cultivation of the pig gut microbiome towards novel bacterial diversity and tailored functional studies.</title>
        <authorList>
            <person name="Wylensek D."/>
            <person name="Hitch T.C.A."/>
            <person name="Clavel T."/>
        </authorList>
    </citation>
    <scope>NUCLEOTIDE SEQUENCE [LARGE SCALE GENOMIC DNA]</scope>
    <source>
        <strain evidence="6 7">WCA-389-WT-23D1</strain>
    </source>
</reference>
<dbReference type="InterPro" id="IPR027417">
    <property type="entry name" value="P-loop_NTPase"/>
</dbReference>
<feature type="domain" description="Hydrogen maturase F dimerization" evidence="4">
    <location>
        <begin position="174"/>
        <end position="272"/>
    </location>
</feature>
<evidence type="ECO:0000259" key="5">
    <source>
        <dbReference type="Pfam" id="PF18133"/>
    </source>
</evidence>
<evidence type="ECO:0000256" key="1">
    <source>
        <dbReference type="ARBA" id="ARBA00022741"/>
    </source>
</evidence>
<dbReference type="Pfam" id="PF18133">
    <property type="entry name" value="HydF_tetramer"/>
    <property type="match status" value="1"/>
</dbReference>
<dbReference type="AlphaFoldDB" id="A0A7X2NNN5"/>
<keyword evidence="2" id="KW-0342">GTP-binding</keyword>
<dbReference type="PANTHER" id="PTHR42714:SF6">
    <property type="entry name" value="TRANSLATION INITIATION FACTOR IF-2"/>
    <property type="match status" value="1"/>
</dbReference>
<dbReference type="NCBIfam" id="TIGR00231">
    <property type="entry name" value="small_GTP"/>
    <property type="match status" value="1"/>
</dbReference>
<dbReference type="NCBIfam" id="TIGR03918">
    <property type="entry name" value="GTP_HydF"/>
    <property type="match status" value="1"/>
</dbReference>
<evidence type="ECO:0000259" key="3">
    <source>
        <dbReference type="Pfam" id="PF01926"/>
    </source>
</evidence>
<name>A0A7X2NNN5_9CLOT</name>
<dbReference type="InterPro" id="IPR006073">
    <property type="entry name" value="GTP-bd"/>
</dbReference>
<dbReference type="SUPFAM" id="SSF52540">
    <property type="entry name" value="P-loop containing nucleoside triphosphate hydrolases"/>
    <property type="match status" value="1"/>
</dbReference>
<dbReference type="EMBL" id="VUMD01000019">
    <property type="protein sequence ID" value="MSS38159.1"/>
    <property type="molecule type" value="Genomic_DNA"/>
</dbReference>
<gene>
    <name evidence="6" type="primary">hydF</name>
    <name evidence="6" type="ORF">FYJ39_16855</name>
</gene>
<evidence type="ECO:0000256" key="2">
    <source>
        <dbReference type="ARBA" id="ARBA00023134"/>
    </source>
</evidence>